<sequence length="755" mass="84066">MTSSIDRASINNESVENLIEILSSIFTSNNLLVLTSQLSKLIDYLTPFSRLKECGKFQKSVWLESFDQWKEVVGTYDGLIVVVDDTEVDVLESLVSSVKCKLYIVVKNLSRSSVYKLNKAFKISSSSQLKTIVDVPTGSKSLKLSPSIRLFNWDVNPICITSSVKEASGANAAVAAANNETDVDSDILLSLELPFGGLQSYFNQPIEQISKLSNAFISLLKISPQLNGTGKMFKLKNIYAKGDHSSLMVKILQDEKIPDFLNSQLSSLEQQFYLSKLKGNTDLVILERNLDIASVAFNQLNYQGLIDDLFEISLNTVEVGENKQRYTLNDELYSDLKHLNFASIGLKLNHLARAIQSEYSKKDSIQSIQEIRSLVNNLGPLSNKQELVKKHTELSEIVLNYIKFGNVSSNPVLTNFNVVDEYEKFLEFQNDIFDLDYKQHILKLKEFITKCFSDRVILLSLILISNFNDGIKERDFDQILEELIQNFGIDIKFTIDNLVKFNVIQVVGNSSTTGEIFGALTSISIGNSNTKGGANVNSDENGALDLGYDNLSKLGITGGQLGLKTPFTLIDKFFNLHPQVAEDEEEVDKKDGTLVNEYKDATFGLPSTTVPLLARLVQSLYMRDFLVNKPVNNLSRRPNWDNLGLDNMFHGKSLDINICDTSDEKRKKINGNGNGSGNGNGIDNGSAHGDSNGSITSNAIDYVIVTVIGGITRSEISCLKYIEQRINQDKNKRKKVFIILTSGIVNCTRLLEVCR</sequence>
<feature type="compositionally biased region" description="Gly residues" evidence="2">
    <location>
        <begin position="672"/>
        <end position="682"/>
    </location>
</feature>
<keyword evidence="4" id="KW-1185">Reference proteome</keyword>
<dbReference type="GO" id="GO:0016192">
    <property type="term" value="P:vesicle-mediated transport"/>
    <property type="evidence" value="ECO:0007669"/>
    <property type="project" value="InterPro"/>
</dbReference>
<organism evidence="3 4">
    <name type="scientific">[Candida] railenensis</name>
    <dbReference type="NCBI Taxonomy" id="45579"/>
    <lineage>
        <taxon>Eukaryota</taxon>
        <taxon>Fungi</taxon>
        <taxon>Dikarya</taxon>
        <taxon>Ascomycota</taxon>
        <taxon>Saccharomycotina</taxon>
        <taxon>Pichiomycetes</taxon>
        <taxon>Debaryomycetaceae</taxon>
        <taxon>Kurtzmaniella</taxon>
    </lineage>
</organism>
<dbReference type="InterPro" id="IPR043127">
    <property type="entry name" value="Sec-1-like_dom3a"/>
</dbReference>
<accession>A0A9P0VYE3</accession>
<reference evidence="3" key="1">
    <citation type="submission" date="2022-03" db="EMBL/GenBank/DDBJ databases">
        <authorList>
            <person name="Legras J.-L."/>
            <person name="Devillers H."/>
            <person name="Grondin C."/>
        </authorList>
    </citation>
    <scope>NUCLEOTIDE SEQUENCE</scope>
    <source>
        <strain evidence="3">CLIB 1423</strain>
    </source>
</reference>
<dbReference type="Gene3D" id="1.25.40.850">
    <property type="match status" value="1"/>
</dbReference>
<comment type="similarity">
    <text evidence="1">Belongs to the STXBP/unc-18/SEC1 family.</text>
</comment>
<dbReference type="SUPFAM" id="SSF56815">
    <property type="entry name" value="Sec1/munc18-like (SM) proteins"/>
    <property type="match status" value="1"/>
</dbReference>
<gene>
    <name evidence="3" type="ORF">CLIB1423_08S01178</name>
</gene>
<comment type="caution">
    <text evidence="3">The sequence shown here is derived from an EMBL/GenBank/DDBJ whole genome shotgun (WGS) entry which is preliminary data.</text>
</comment>
<dbReference type="Gene3D" id="3.40.50.1910">
    <property type="match status" value="2"/>
</dbReference>
<proteinExistence type="inferred from homology"/>
<feature type="region of interest" description="Disordered" evidence="2">
    <location>
        <begin position="667"/>
        <end position="688"/>
    </location>
</feature>
<evidence type="ECO:0000313" key="4">
    <source>
        <dbReference type="Proteomes" id="UP000837801"/>
    </source>
</evidence>
<dbReference type="EMBL" id="CAKXYY010000008">
    <property type="protein sequence ID" value="CAH2352792.1"/>
    <property type="molecule type" value="Genomic_DNA"/>
</dbReference>
<evidence type="ECO:0000256" key="1">
    <source>
        <dbReference type="ARBA" id="ARBA00009884"/>
    </source>
</evidence>
<dbReference type="InterPro" id="IPR036045">
    <property type="entry name" value="Sec1-like_sf"/>
</dbReference>
<dbReference type="Proteomes" id="UP000837801">
    <property type="component" value="Unassembled WGS sequence"/>
</dbReference>
<name>A0A9P0VYE3_9ASCO</name>
<dbReference type="AlphaFoldDB" id="A0A9P0VYE3"/>
<evidence type="ECO:0000256" key="2">
    <source>
        <dbReference type="SAM" id="MobiDB-lite"/>
    </source>
</evidence>
<dbReference type="InterPro" id="IPR043155">
    <property type="entry name" value="VPS33_dom3b"/>
</dbReference>
<dbReference type="InterPro" id="IPR027482">
    <property type="entry name" value="Sec1-like_dom2"/>
</dbReference>
<dbReference type="PANTHER" id="PTHR11679">
    <property type="entry name" value="VESICLE PROTEIN SORTING-ASSOCIATED"/>
    <property type="match status" value="1"/>
</dbReference>
<dbReference type="Pfam" id="PF00995">
    <property type="entry name" value="Sec1"/>
    <property type="match status" value="1"/>
</dbReference>
<protein>
    <submittedName>
        <fullName evidence="3">Vacuolar protein sorting-associated protein 33</fullName>
    </submittedName>
</protein>
<evidence type="ECO:0000313" key="3">
    <source>
        <dbReference type="EMBL" id="CAH2352792.1"/>
    </source>
</evidence>
<dbReference type="Gene3D" id="3.90.830.10">
    <property type="entry name" value="Syntaxin Binding Protein 1, Chain A, domain 2"/>
    <property type="match status" value="1"/>
</dbReference>
<dbReference type="OrthoDB" id="10262287at2759"/>
<dbReference type="InterPro" id="IPR001619">
    <property type="entry name" value="Sec1-like"/>
</dbReference>